<feature type="compositionally biased region" description="Basic and acidic residues" evidence="1">
    <location>
        <begin position="38"/>
        <end position="53"/>
    </location>
</feature>
<evidence type="ECO:0000313" key="2">
    <source>
        <dbReference type="EMBL" id="OSS51245.1"/>
    </source>
</evidence>
<reference evidence="2 3" key="1">
    <citation type="journal article" date="2017" name="Genome Announc.">
        <title>Genome sequence of the saprophytic ascomycete Epicoccum nigrum ICMP 19927 strain isolated from New Zealand.</title>
        <authorList>
            <person name="Fokin M."/>
            <person name="Fleetwood D."/>
            <person name="Weir B.S."/>
            <person name="Villas-Boas S.G."/>
        </authorList>
    </citation>
    <scope>NUCLEOTIDE SEQUENCE [LARGE SCALE GENOMIC DNA]</scope>
    <source>
        <strain evidence="2 3">ICMP 19927</strain>
    </source>
</reference>
<accession>A0A1Y2M562</accession>
<keyword evidence="3" id="KW-1185">Reference proteome</keyword>
<evidence type="ECO:0000313" key="3">
    <source>
        <dbReference type="Proteomes" id="UP000193240"/>
    </source>
</evidence>
<protein>
    <submittedName>
        <fullName evidence="2">Uncharacterized protein</fullName>
    </submittedName>
</protein>
<evidence type="ECO:0000256" key="1">
    <source>
        <dbReference type="SAM" id="MobiDB-lite"/>
    </source>
</evidence>
<dbReference type="Proteomes" id="UP000193240">
    <property type="component" value="Unassembled WGS sequence"/>
</dbReference>
<dbReference type="EMBL" id="KZ107840">
    <property type="protein sequence ID" value="OSS51245.1"/>
    <property type="molecule type" value="Genomic_DNA"/>
</dbReference>
<feature type="compositionally biased region" description="Polar residues" evidence="1">
    <location>
        <begin position="1"/>
        <end position="13"/>
    </location>
</feature>
<organism evidence="2 3">
    <name type="scientific">Epicoccum nigrum</name>
    <name type="common">Soil fungus</name>
    <name type="synonym">Epicoccum purpurascens</name>
    <dbReference type="NCBI Taxonomy" id="105696"/>
    <lineage>
        <taxon>Eukaryota</taxon>
        <taxon>Fungi</taxon>
        <taxon>Dikarya</taxon>
        <taxon>Ascomycota</taxon>
        <taxon>Pezizomycotina</taxon>
        <taxon>Dothideomycetes</taxon>
        <taxon>Pleosporomycetidae</taxon>
        <taxon>Pleosporales</taxon>
        <taxon>Pleosporineae</taxon>
        <taxon>Didymellaceae</taxon>
        <taxon>Epicoccum</taxon>
    </lineage>
</organism>
<sequence>MSSNVPPSIQGVDSNAAPDNMTIPKCTHLGDNHLPTTSRDDSATTKASDKTQRIDPNAWGPDPYAPKNPPHQHVFSSAELFKIERAPPVEPKSTSAILNALTNLSRSEKWIVWHIQIWKLEERTSSAHDMEKEAAEKKQSLVVLFRLDDKGYLHQHETNWGNDSDGEHIVLTMEGWKYGDVKEAAAINVGEGFEFKRDEERLLQTLVGVWKINDGQCFKDASY</sequence>
<dbReference type="InParanoid" id="A0A1Y2M562"/>
<gene>
    <name evidence="2" type="ORF">B5807_03320</name>
</gene>
<proteinExistence type="predicted"/>
<dbReference type="AlphaFoldDB" id="A0A1Y2M562"/>
<name>A0A1Y2M562_EPING</name>
<feature type="region of interest" description="Disordered" evidence="1">
    <location>
        <begin position="1"/>
        <end position="72"/>
    </location>
</feature>